<dbReference type="PROSITE" id="PS51782">
    <property type="entry name" value="LYSM"/>
    <property type="match status" value="2"/>
</dbReference>
<dbReference type="RefSeq" id="XP_040648847.1">
    <property type="nucleotide sequence ID" value="XM_040793992.1"/>
</dbReference>
<feature type="compositionally biased region" description="Pro residues" evidence="12">
    <location>
        <begin position="1406"/>
        <end position="1416"/>
    </location>
</feature>
<dbReference type="GO" id="GO:0008061">
    <property type="term" value="F:chitin binding"/>
    <property type="evidence" value="ECO:0007669"/>
    <property type="project" value="UniProtKB-KW"/>
</dbReference>
<feature type="compositionally biased region" description="Acidic residues" evidence="12">
    <location>
        <begin position="1428"/>
        <end position="1442"/>
    </location>
</feature>
<evidence type="ECO:0000256" key="4">
    <source>
        <dbReference type="ARBA" id="ARBA00022669"/>
    </source>
</evidence>
<dbReference type="InterPro" id="IPR001002">
    <property type="entry name" value="Chitin-bd_1"/>
</dbReference>
<dbReference type="SMART" id="SM00257">
    <property type="entry name" value="LysM"/>
    <property type="match status" value="1"/>
</dbReference>
<evidence type="ECO:0000313" key="16">
    <source>
        <dbReference type="EMBL" id="KXG50311.1"/>
    </source>
</evidence>
<dbReference type="Proteomes" id="UP000070168">
    <property type="component" value="Unassembled WGS sequence"/>
</dbReference>
<name>A0A135LMX3_PENPA</name>
<organism evidence="16 17">
    <name type="scientific">Penicillium patulum</name>
    <name type="common">Penicillium griseofulvum</name>
    <dbReference type="NCBI Taxonomy" id="5078"/>
    <lineage>
        <taxon>Eukaryota</taxon>
        <taxon>Fungi</taxon>
        <taxon>Dikarya</taxon>
        <taxon>Ascomycota</taxon>
        <taxon>Pezizomycotina</taxon>
        <taxon>Eurotiomycetes</taxon>
        <taxon>Eurotiomycetidae</taxon>
        <taxon>Eurotiales</taxon>
        <taxon>Aspergillaceae</taxon>
        <taxon>Penicillium</taxon>
    </lineage>
</organism>
<comment type="caution">
    <text evidence="16">The sequence shown here is derived from an EMBL/GenBank/DDBJ whole genome shotgun (WGS) entry which is preliminary data.</text>
</comment>
<dbReference type="Gene3D" id="3.30.60.10">
    <property type="entry name" value="Endochitinase-like"/>
    <property type="match status" value="1"/>
</dbReference>
<feature type="region of interest" description="Disordered" evidence="12">
    <location>
        <begin position="1519"/>
        <end position="1546"/>
    </location>
</feature>
<evidence type="ECO:0000259" key="15">
    <source>
        <dbReference type="PROSITE" id="PS51910"/>
    </source>
</evidence>
<dbReference type="OrthoDB" id="73875at2759"/>
<feature type="region of interest" description="Disordered" evidence="12">
    <location>
        <begin position="1395"/>
        <end position="1499"/>
    </location>
</feature>
<keyword evidence="8" id="KW-0119">Carbohydrate metabolism</keyword>
<dbReference type="InterPro" id="IPR001223">
    <property type="entry name" value="Glyco_hydro18_cat"/>
</dbReference>
<dbReference type="Gene3D" id="3.20.20.80">
    <property type="entry name" value="Glycosidases"/>
    <property type="match status" value="1"/>
</dbReference>
<dbReference type="InterPro" id="IPR011583">
    <property type="entry name" value="Chitinase_II/V-like_cat"/>
</dbReference>
<feature type="signal peptide" evidence="13">
    <location>
        <begin position="1"/>
        <end position="18"/>
    </location>
</feature>
<sequence>MWTVSAVTALLLASTVQTASLFRSSRDSNHHVNRAVKQEVSDKCKFSVKTNTWSTCGKLIDHYNVTLPDFYYMNPDVEADCSQFHPGKTYCLRFMSSYPISKDGKCGRGMNVTCVQSKFGDCCGRDGKCGSDDALLANTALSGIARVDIVQAWDTARMANVENKILAFIVVESLETAVLMMGSVEAQTPSAVLETASQANARESRLLQVPDHRFLPLPVHHHLDPVLTVRVPMAPVVIRTSTSVMEPISITDIVAPPPGIAAQINGTATIYRDGPRQTSKDSNGNDIWVAQGTKSTQAFTYKVQDLGKDRPTLKYNCAQAPGICQTVKAYWKNGQTSGTFHNDKDYRLGSKRNKKGVRKSKRREENCPTGDKGWKSTHTCPEPNQPKFQGEGRSGWMKAELYKGPWGDGNEVKYQLAEKSGQVKRMPDGTTRERWVQLGVSLTCDEWPAASWIEGGEGGVTSCVPQQQSCQTAGNPKVPGFATEQNWQGFSHNALATWFNAKTPKANQNGHEVDWTIFKFDFEIVDDAKIDYAAWVEVGEVSALAQIVEAQSPHSLHARAECKTIEAQLGNGCPELADRCKISGADLEKYNPAKDFCGTIKEGQIICCTAGDLPDLTPKPGEDGSCYAYTTKKDDNCAAIAAKNQITKKDIESFNKHTWGWSGCDSLKKKQRICLSKGDPPMPAALDNAICGPQVNGTKRPTNGTDIADLNPCPLNVCCNIWGQCGITKDFCVKNLAETGAPGTSKTQNGCVASCGLDVVNNDDPPAKWAHVAYYEAFNKDRPCLHMDVTDIDTTKFTHIHFAFANITEDFQVDVSDSKEQFDKMKGMSGIRRIVSFGGWAFSTAAPTYTIFRDGVTEEQREEFANAVVAFVKDNKLDGVDFDWEYPAAPDIPGVPAGDKKDGQRYLEFLKVVKSRLPNQSVSIAAPASYWYLRGYPIKEISEVVDYIIYMTYDLHGQWDYGKEWTTPGCTEGNCLRSHVNLTETTESLAMITKAGVSSKKIFAGIASYGRSFHMSDAGCTGPDCHYTGTGEVSDAAKGECTDTGGYIASAEIRDIIRQGQLSKRKVDTWHDKASNSDIVVYDDVEWIAWLADKTKASRIEYYKKLNLGGVSDWAVDLDGGGGLIQYKSPDNATVIPFPATTPAPTETFTIGGPVVSQIQSLKNNGDQNQPKGPGAEECETCDLARVITSTCCGIRGGVQNPLEISPNIPLPRGLILPTGFRPNQQIVDATSATWGAGSTLPWEIVIPMGYEFPFPFEIPPGLGLSDTSSGIYADNDDDRTNGVLYIDDDFWDGPHTVSCSYPCTLLFPPITTTTTWTPSTFVTTSGSESATITPPVQTTEKIRIYKHTVTSDKNSEPTKIIGPVPAPDPLCVEITVPVLGTIRFGLCPPQIKPYPPSIPKVTVKPVPPGKKPGPINPDNKPSKDQKEEEEEEDEDRDEEEGATCILLPPTEGGDIQGPGSGLINDEPDIPSYGDTDDGQDNRPTNAGTGSPTTGTVSYTITNKPIVPTVTETVVITVPAPAPTPPVDEPEPEPEPPNPNPDTEEKTCYGYPNREVYGGTVQDALDGFCEWADGKKISENDFLQVKAPGDVLSNVIVGVAGKNNCKFTIEEKDCKRILNKVVGCKAYSASLLRIGGEVESNCAVWTLDPIENLMGDCMDIPVLKQWCQLVQFFAGG</sequence>
<proteinExistence type="inferred from homology"/>
<feature type="compositionally biased region" description="Basic residues" evidence="12">
    <location>
        <begin position="349"/>
        <end position="361"/>
    </location>
</feature>
<dbReference type="GeneID" id="63709292"/>
<evidence type="ECO:0000256" key="10">
    <source>
        <dbReference type="ARBA" id="ARBA00023326"/>
    </source>
</evidence>
<keyword evidence="17" id="KW-1185">Reference proteome</keyword>
<comment type="similarity">
    <text evidence="2">Belongs to the glycosyl hydrolase 18 family. Chitinase class V subfamily.</text>
</comment>
<dbReference type="GO" id="GO:0000272">
    <property type="term" value="P:polysaccharide catabolic process"/>
    <property type="evidence" value="ECO:0007669"/>
    <property type="project" value="UniProtKB-KW"/>
</dbReference>
<dbReference type="EMBL" id="LHQR01000048">
    <property type="protein sequence ID" value="KXG50311.1"/>
    <property type="molecule type" value="Genomic_DNA"/>
</dbReference>
<dbReference type="SUPFAM" id="SSF51445">
    <property type="entry name" value="(Trans)glycosidases"/>
    <property type="match status" value="1"/>
</dbReference>
<dbReference type="Gene3D" id="3.10.50.10">
    <property type="match status" value="1"/>
</dbReference>
<keyword evidence="9 11" id="KW-0326">Glycosidase</keyword>
<keyword evidence="4" id="KW-0147">Chitin-binding</keyword>
<feature type="region of interest" description="Disordered" evidence="12">
    <location>
        <begin position="341"/>
        <end position="392"/>
    </location>
</feature>
<keyword evidence="13" id="KW-0732">Signal</keyword>
<dbReference type="PANTHER" id="PTHR47700">
    <property type="entry name" value="V CHITINASE, PUTATIVE (AFU_ORTHOLOGUE AFUA_6G13720)-RELATED"/>
    <property type="match status" value="1"/>
</dbReference>
<dbReference type="STRING" id="5078.A0A135LMX3"/>
<protein>
    <recommendedName>
        <fullName evidence="3">chitinase</fullName>
        <ecNumber evidence="3">3.2.1.14</ecNumber>
    </recommendedName>
</protein>
<dbReference type="SMART" id="SM00636">
    <property type="entry name" value="Glyco_18"/>
    <property type="match status" value="1"/>
</dbReference>
<evidence type="ECO:0000256" key="7">
    <source>
        <dbReference type="ARBA" id="ARBA00023026"/>
    </source>
</evidence>
<dbReference type="SUPFAM" id="SSF54556">
    <property type="entry name" value="Chitinase insertion domain"/>
    <property type="match status" value="1"/>
</dbReference>
<dbReference type="SUPFAM" id="SSF57016">
    <property type="entry name" value="Plant lectins/antimicrobial peptides"/>
    <property type="match status" value="1"/>
</dbReference>
<keyword evidence="7" id="KW-0843">Virulence</keyword>
<dbReference type="Pfam" id="PF00704">
    <property type="entry name" value="Glyco_hydro_18"/>
    <property type="match status" value="1"/>
</dbReference>
<evidence type="ECO:0000256" key="11">
    <source>
        <dbReference type="RuleBase" id="RU000489"/>
    </source>
</evidence>
<gene>
    <name evidence="16" type="ORF">PGRI_062780</name>
</gene>
<feature type="domain" description="GH18" evidence="15">
    <location>
        <begin position="769"/>
        <end position="1142"/>
    </location>
</feature>
<dbReference type="Gene3D" id="3.10.350.10">
    <property type="entry name" value="LysM domain"/>
    <property type="match status" value="3"/>
</dbReference>
<dbReference type="InterPro" id="IPR001579">
    <property type="entry name" value="Glyco_hydro_18_chit_AS"/>
</dbReference>
<keyword evidence="10" id="KW-0624">Polysaccharide degradation</keyword>
<dbReference type="InterPro" id="IPR036861">
    <property type="entry name" value="Endochitinase-like_sf"/>
</dbReference>
<accession>A0A135LMX3</accession>
<evidence type="ECO:0000256" key="3">
    <source>
        <dbReference type="ARBA" id="ARBA00012729"/>
    </source>
</evidence>
<dbReference type="InterPro" id="IPR017853">
    <property type="entry name" value="GH"/>
</dbReference>
<dbReference type="InterPro" id="IPR018392">
    <property type="entry name" value="LysM"/>
</dbReference>
<dbReference type="CDD" id="cd02878">
    <property type="entry name" value="GH18_zymocin_alpha"/>
    <property type="match status" value="1"/>
</dbReference>
<evidence type="ECO:0000256" key="6">
    <source>
        <dbReference type="ARBA" id="ARBA00023024"/>
    </source>
</evidence>
<dbReference type="InterPro" id="IPR053214">
    <property type="entry name" value="LysM12-like"/>
</dbReference>
<evidence type="ECO:0000256" key="8">
    <source>
        <dbReference type="ARBA" id="ARBA00023277"/>
    </source>
</evidence>
<dbReference type="GO" id="GO:0008843">
    <property type="term" value="F:endochitinase activity"/>
    <property type="evidence" value="ECO:0007669"/>
    <property type="project" value="UniProtKB-EC"/>
</dbReference>
<evidence type="ECO:0000256" key="5">
    <source>
        <dbReference type="ARBA" id="ARBA00022801"/>
    </source>
</evidence>
<dbReference type="GO" id="GO:0006032">
    <property type="term" value="P:chitin catabolic process"/>
    <property type="evidence" value="ECO:0007669"/>
    <property type="project" value="UniProtKB-KW"/>
</dbReference>
<keyword evidence="6" id="KW-0146">Chitin degradation</keyword>
<evidence type="ECO:0000256" key="2">
    <source>
        <dbReference type="ARBA" id="ARBA00008682"/>
    </source>
</evidence>
<dbReference type="PROSITE" id="PS51910">
    <property type="entry name" value="GH18_2"/>
    <property type="match status" value="1"/>
</dbReference>
<evidence type="ECO:0000256" key="9">
    <source>
        <dbReference type="ARBA" id="ARBA00023295"/>
    </source>
</evidence>
<comment type="catalytic activity">
    <reaction evidence="1">
        <text>Random endo-hydrolysis of N-acetyl-beta-D-glucosaminide (1-&gt;4)-beta-linkages in chitin and chitodextrins.</text>
        <dbReference type="EC" id="3.2.1.14"/>
    </reaction>
</comment>
<dbReference type="CDD" id="cd00035">
    <property type="entry name" value="ChtBD1"/>
    <property type="match status" value="1"/>
</dbReference>
<feature type="domain" description="LysM" evidence="14">
    <location>
        <begin position="563"/>
        <end position="608"/>
    </location>
</feature>
<evidence type="ECO:0000256" key="12">
    <source>
        <dbReference type="SAM" id="MobiDB-lite"/>
    </source>
</evidence>
<evidence type="ECO:0000259" key="14">
    <source>
        <dbReference type="PROSITE" id="PS51782"/>
    </source>
</evidence>
<dbReference type="PROSITE" id="PS01095">
    <property type="entry name" value="GH18_1"/>
    <property type="match status" value="1"/>
</dbReference>
<evidence type="ECO:0000256" key="13">
    <source>
        <dbReference type="SAM" id="SignalP"/>
    </source>
</evidence>
<dbReference type="PANTHER" id="PTHR47700:SF2">
    <property type="entry name" value="CHITINASE"/>
    <property type="match status" value="1"/>
</dbReference>
<evidence type="ECO:0000256" key="1">
    <source>
        <dbReference type="ARBA" id="ARBA00000822"/>
    </source>
</evidence>
<dbReference type="Pfam" id="PF00187">
    <property type="entry name" value="Chitin_bind_1"/>
    <property type="match status" value="1"/>
</dbReference>
<reference evidence="16 17" key="1">
    <citation type="journal article" date="2016" name="BMC Genomics">
        <title>Genome sequencing and secondary metabolism of the postharvest pathogen Penicillium griseofulvum.</title>
        <authorList>
            <person name="Banani H."/>
            <person name="Marcet-Houben M."/>
            <person name="Ballester A.R."/>
            <person name="Abbruscato P."/>
            <person name="Gonzalez-Candelas L."/>
            <person name="Gabaldon T."/>
            <person name="Spadaro D."/>
        </authorList>
    </citation>
    <scope>NUCLEOTIDE SEQUENCE [LARGE SCALE GENOMIC DNA]</scope>
    <source>
        <strain evidence="16 17">PG3</strain>
    </source>
</reference>
<dbReference type="InterPro" id="IPR029070">
    <property type="entry name" value="Chitinase_insertion_sf"/>
</dbReference>
<dbReference type="InterPro" id="IPR036779">
    <property type="entry name" value="LysM_dom_sf"/>
</dbReference>
<keyword evidence="5 11" id="KW-0378">Hydrolase</keyword>
<feature type="compositionally biased region" description="Polar residues" evidence="12">
    <location>
        <begin position="1482"/>
        <end position="1499"/>
    </location>
</feature>
<feature type="chain" id="PRO_5007800696" description="chitinase" evidence="13">
    <location>
        <begin position="19"/>
        <end position="1676"/>
    </location>
</feature>
<evidence type="ECO:0000313" key="17">
    <source>
        <dbReference type="Proteomes" id="UP000070168"/>
    </source>
</evidence>
<dbReference type="EC" id="3.2.1.14" evidence="3"/>
<feature type="domain" description="LysM" evidence="14">
    <location>
        <begin position="627"/>
        <end position="675"/>
    </location>
</feature>